<dbReference type="Pfam" id="PF12889">
    <property type="entry name" value="DUF3829"/>
    <property type="match status" value="1"/>
</dbReference>
<dbReference type="OrthoDB" id="8004422at2"/>
<accession>A0A1J6HK62</accession>
<name>A0A1J6HK62_9HYPH</name>
<dbReference type="Proteomes" id="UP000182985">
    <property type="component" value="Unassembled WGS sequence"/>
</dbReference>
<keyword evidence="1" id="KW-0732">Signal</keyword>
<feature type="signal peptide" evidence="1">
    <location>
        <begin position="1"/>
        <end position="24"/>
    </location>
</feature>
<evidence type="ECO:0008006" key="4">
    <source>
        <dbReference type="Google" id="ProtNLM"/>
    </source>
</evidence>
<gene>
    <name evidence="2" type="ORF">BLA27_15190</name>
</gene>
<dbReference type="InterPro" id="IPR024291">
    <property type="entry name" value="DUF3829"/>
</dbReference>
<organism evidence="2 3">
    <name type="scientific">Brucella cytisi</name>
    <dbReference type="NCBI Taxonomy" id="407152"/>
    <lineage>
        <taxon>Bacteria</taxon>
        <taxon>Pseudomonadati</taxon>
        <taxon>Pseudomonadota</taxon>
        <taxon>Alphaproteobacteria</taxon>
        <taxon>Hyphomicrobiales</taxon>
        <taxon>Brucellaceae</taxon>
        <taxon>Brucella/Ochrobactrum group</taxon>
        <taxon>Brucella</taxon>
    </lineage>
</organism>
<protein>
    <recommendedName>
        <fullName evidence="4">DUF3829 domain-containing protein</fullName>
    </recommendedName>
</protein>
<feature type="chain" id="PRO_5009639064" description="DUF3829 domain-containing protein" evidence="1">
    <location>
        <begin position="25"/>
        <end position="307"/>
    </location>
</feature>
<reference evidence="2 3" key="1">
    <citation type="submission" date="2016-10" db="EMBL/GenBank/DDBJ databases">
        <title>The Draft Genome Sequence of the Potato Rhizosphere Bacteria Ochrobactrum sp. IPA7.2.</title>
        <authorList>
            <person name="Gogoleva N.E."/>
            <person name="Khlopko Y.A."/>
            <person name="Burygin G.L."/>
            <person name="Plotnikov A.O."/>
        </authorList>
    </citation>
    <scope>NUCLEOTIDE SEQUENCE [LARGE SCALE GENOMIC DNA]</scope>
    <source>
        <strain evidence="2 3">IPA7.2</strain>
    </source>
</reference>
<proteinExistence type="predicted"/>
<dbReference type="EMBL" id="MOEC01000014">
    <property type="protein sequence ID" value="OIS92771.1"/>
    <property type="molecule type" value="Genomic_DNA"/>
</dbReference>
<comment type="caution">
    <text evidence="2">The sequence shown here is derived from an EMBL/GenBank/DDBJ whole genome shotgun (WGS) entry which is preliminary data.</text>
</comment>
<evidence type="ECO:0000313" key="2">
    <source>
        <dbReference type="EMBL" id="OIS92771.1"/>
    </source>
</evidence>
<evidence type="ECO:0000313" key="3">
    <source>
        <dbReference type="Proteomes" id="UP000182985"/>
    </source>
</evidence>
<evidence type="ECO:0000256" key="1">
    <source>
        <dbReference type="SAM" id="SignalP"/>
    </source>
</evidence>
<sequence length="307" mass="34751">MKRFSPRAILFTLLAVIFSTVAFAQSADDTDPNAAIEKMNAYVALLNRTIRASESLDRYDSWVDMKKGPTGKERNVYGLYSLYDVRSEIDAAEAATTAEPKLPSLDEAMVSYIAIYKKLAPVIDKASKYYDRKDYKSDKFSGAKEFHKQIAEYAPDFTRERKHVNELLGEEKSKIDLAELDAIEKTEGKKASWHVRNVMIRANTVVELLPDNDKPVVDMNAFEKAMDSYATAVREMDDYATENPNSFHVFESRPASLLGKLRDFQEKLEKTKGDARKGGASSDLQWIVNDYNMMVTTSQNATIFSRD</sequence>
<dbReference type="AlphaFoldDB" id="A0A1J6HK62"/>
<dbReference type="RefSeq" id="WP_071632480.1">
    <property type="nucleotide sequence ID" value="NZ_MOEC01000014.1"/>
</dbReference>
<keyword evidence="3" id="KW-1185">Reference proteome</keyword>